<dbReference type="EMBL" id="AMGV01000064">
    <property type="protein sequence ID" value="KEF50846.1"/>
    <property type="molecule type" value="Genomic_DNA"/>
</dbReference>
<dbReference type="InterPro" id="IPR010730">
    <property type="entry name" value="HET"/>
</dbReference>
<reference evidence="2 3" key="1">
    <citation type="submission" date="2013-03" db="EMBL/GenBank/DDBJ databases">
        <title>The Genome Sequence of Exophiala aquamarina CBS 119918.</title>
        <authorList>
            <consortium name="The Broad Institute Genomics Platform"/>
            <person name="Cuomo C."/>
            <person name="de Hoog S."/>
            <person name="Gorbushina A."/>
            <person name="Walker B."/>
            <person name="Young S.K."/>
            <person name="Zeng Q."/>
            <person name="Gargeya S."/>
            <person name="Fitzgerald M."/>
            <person name="Haas B."/>
            <person name="Abouelleil A."/>
            <person name="Allen A.W."/>
            <person name="Alvarado L."/>
            <person name="Arachchi H.M."/>
            <person name="Berlin A.M."/>
            <person name="Chapman S.B."/>
            <person name="Gainer-Dewar J."/>
            <person name="Goldberg J."/>
            <person name="Griggs A."/>
            <person name="Gujja S."/>
            <person name="Hansen M."/>
            <person name="Howarth C."/>
            <person name="Imamovic A."/>
            <person name="Ireland A."/>
            <person name="Larimer J."/>
            <person name="McCowan C."/>
            <person name="Murphy C."/>
            <person name="Pearson M."/>
            <person name="Poon T.W."/>
            <person name="Priest M."/>
            <person name="Roberts A."/>
            <person name="Saif S."/>
            <person name="Shea T."/>
            <person name="Sisk P."/>
            <person name="Sykes S."/>
            <person name="Wortman J."/>
            <person name="Nusbaum C."/>
            <person name="Birren B."/>
        </authorList>
    </citation>
    <scope>NUCLEOTIDE SEQUENCE [LARGE SCALE GENOMIC DNA]</scope>
    <source>
        <strain evidence="2 3">CBS 119918</strain>
    </source>
</reference>
<dbReference type="AlphaFoldDB" id="A0A072NTB0"/>
<dbReference type="PANTHER" id="PTHR10622:SF10">
    <property type="entry name" value="HET DOMAIN-CONTAINING PROTEIN"/>
    <property type="match status" value="1"/>
</dbReference>
<dbReference type="Proteomes" id="UP000027920">
    <property type="component" value="Unassembled WGS sequence"/>
</dbReference>
<proteinExistence type="predicted"/>
<feature type="domain" description="Heterokaryon incompatibility" evidence="1">
    <location>
        <begin position="27"/>
        <end position="62"/>
    </location>
</feature>
<dbReference type="OrthoDB" id="674604at2759"/>
<evidence type="ECO:0000259" key="1">
    <source>
        <dbReference type="Pfam" id="PF06985"/>
    </source>
</evidence>
<organism evidence="2 3">
    <name type="scientific">Exophiala aquamarina CBS 119918</name>
    <dbReference type="NCBI Taxonomy" id="1182545"/>
    <lineage>
        <taxon>Eukaryota</taxon>
        <taxon>Fungi</taxon>
        <taxon>Dikarya</taxon>
        <taxon>Ascomycota</taxon>
        <taxon>Pezizomycotina</taxon>
        <taxon>Eurotiomycetes</taxon>
        <taxon>Chaetothyriomycetidae</taxon>
        <taxon>Chaetothyriales</taxon>
        <taxon>Herpotrichiellaceae</taxon>
        <taxon>Exophiala</taxon>
    </lineage>
</organism>
<comment type="caution">
    <text evidence="2">The sequence shown here is derived from an EMBL/GenBank/DDBJ whole genome shotgun (WGS) entry which is preliminary data.</text>
</comment>
<keyword evidence="3" id="KW-1185">Reference proteome</keyword>
<protein>
    <recommendedName>
        <fullName evidence="1">Heterokaryon incompatibility domain-containing protein</fullName>
    </recommendedName>
</protein>
<dbReference type="GeneID" id="25287993"/>
<sequence>MKHEVTFADIKSRNFRAASGQNHKLWGSIRRARADHFKFLWVDTCCIDKSDSVELSQAINSMY</sequence>
<gene>
    <name evidence="2" type="ORF">A1O9_13102</name>
</gene>
<dbReference type="STRING" id="1182545.A0A072NTB0"/>
<dbReference type="PANTHER" id="PTHR10622">
    <property type="entry name" value="HET DOMAIN-CONTAINING PROTEIN"/>
    <property type="match status" value="1"/>
</dbReference>
<dbReference type="VEuPathDB" id="FungiDB:A1O9_13102"/>
<dbReference type="HOGENOM" id="CLU_2885781_0_0_1"/>
<evidence type="ECO:0000313" key="3">
    <source>
        <dbReference type="Proteomes" id="UP000027920"/>
    </source>
</evidence>
<dbReference type="Pfam" id="PF06985">
    <property type="entry name" value="HET"/>
    <property type="match status" value="1"/>
</dbReference>
<dbReference type="RefSeq" id="XP_013253436.1">
    <property type="nucleotide sequence ID" value="XM_013397982.1"/>
</dbReference>
<name>A0A072NTB0_9EURO</name>
<accession>A0A072NTB0</accession>
<evidence type="ECO:0000313" key="2">
    <source>
        <dbReference type="EMBL" id="KEF50846.1"/>
    </source>
</evidence>